<sequence>MLLHTQGPLAQWLEQTTHNRPVAGSSPARATKSLFTYQEELRLQGGLDGGQYFTTNAILKKQCGR</sequence>
<dbReference type="Proteomes" id="UP000007097">
    <property type="component" value="Chromosome"/>
</dbReference>
<dbReference type="AntiFam" id="ANF00010">
    <property type="entry name" value="tRNA translation"/>
</dbReference>
<reference evidence="2" key="1">
    <citation type="journal article" date="2009" name="PLoS Genet.">
        <title>Organised genome dynamics in the Escherichia coli species results in highly diverse adaptive paths.</title>
        <authorList>
            <person name="Touchon M."/>
            <person name="Hoede C."/>
            <person name="Tenaillon O."/>
            <person name="Barbe V."/>
            <person name="Baeriswyl S."/>
            <person name="Bidet P."/>
            <person name="Bingen E."/>
            <person name="Bonacorsi S."/>
            <person name="Bouchier C."/>
            <person name="Bouvet O."/>
            <person name="Calteau A."/>
            <person name="Chiapello H."/>
            <person name="Clermont O."/>
            <person name="Cruveiller S."/>
            <person name="Danchin A."/>
            <person name="Diard M."/>
            <person name="Dossat C."/>
            <person name="Karoui M.E."/>
            <person name="Frapy E."/>
            <person name="Garry L."/>
            <person name="Ghigo J.M."/>
            <person name="Gilles A.M."/>
            <person name="Johnson J."/>
            <person name="Le Bouguenec C."/>
            <person name="Lescat M."/>
            <person name="Mangenot S."/>
            <person name="Martinez-Jehanne V."/>
            <person name="Matic I."/>
            <person name="Nassif X."/>
            <person name="Oztas S."/>
            <person name="Petit M.A."/>
            <person name="Pichon C."/>
            <person name="Rouy Z."/>
            <person name="Ruf C.S."/>
            <person name="Schneider D."/>
            <person name="Tourret J."/>
            <person name="Vacherie B."/>
            <person name="Vallenet D."/>
            <person name="Medigue C."/>
            <person name="Rocha E.P.C."/>
            <person name="Denamur E."/>
        </authorList>
    </citation>
    <scope>NUCLEOTIDE SEQUENCE [LARGE SCALE GENOMIC DNA]</scope>
    <source>
        <strain evidence="2">UMN026 / ExPEC</strain>
    </source>
</reference>
<gene>
    <name evidence="1" type="ordered locus">ECUMN_2981</name>
</gene>
<organism evidence="1 2">
    <name type="scientific">Escherichia coli O17:K52:H18 (strain UMN026 / ExPEC)</name>
    <dbReference type="NCBI Taxonomy" id="585056"/>
    <lineage>
        <taxon>Bacteria</taxon>
        <taxon>Pseudomonadati</taxon>
        <taxon>Pseudomonadota</taxon>
        <taxon>Gammaproteobacteria</taxon>
        <taxon>Enterobacterales</taxon>
        <taxon>Enterobacteriaceae</taxon>
        <taxon>Escherichia</taxon>
    </lineage>
</organism>
<accession>B7N6P1</accession>
<dbReference type="HOGENOM" id="CLU_2842820_0_0_6"/>
<evidence type="ECO:0000313" key="1">
    <source>
        <dbReference type="EMBL" id="CAR14152.1"/>
    </source>
</evidence>
<dbReference type="KEGG" id="eum:ECUMN_2981"/>
<dbReference type="AlphaFoldDB" id="B7N6P1"/>
<dbReference type="EMBL" id="CU928163">
    <property type="protein sequence ID" value="CAR14152.1"/>
    <property type="molecule type" value="Genomic_DNA"/>
</dbReference>
<evidence type="ECO:0000313" key="2">
    <source>
        <dbReference type="Proteomes" id="UP000007097"/>
    </source>
</evidence>
<protein>
    <submittedName>
        <fullName evidence="1">Uncharacterized protein</fullName>
    </submittedName>
</protein>
<name>B7N6P1_ECOLU</name>
<proteinExistence type="predicted"/>